<dbReference type="RefSeq" id="WP_382410577.1">
    <property type="nucleotide sequence ID" value="NZ_JBHSGU010000026.1"/>
</dbReference>
<dbReference type="InterPro" id="IPR014030">
    <property type="entry name" value="Ketoacyl_synth_N"/>
</dbReference>
<protein>
    <submittedName>
        <fullName evidence="2">Beta-ketoacyl synthase chain length factor</fullName>
    </submittedName>
</protein>
<dbReference type="EMBL" id="JBHSGU010000026">
    <property type="protein sequence ID" value="MFC4701781.1"/>
    <property type="molecule type" value="Genomic_DNA"/>
</dbReference>
<accession>A0ABV9LYX3</accession>
<keyword evidence="3" id="KW-1185">Reference proteome</keyword>
<organism evidence="2 3">
    <name type="scientific">Glaciecola siphonariae</name>
    <dbReference type="NCBI Taxonomy" id="521012"/>
    <lineage>
        <taxon>Bacteria</taxon>
        <taxon>Pseudomonadati</taxon>
        <taxon>Pseudomonadota</taxon>
        <taxon>Gammaproteobacteria</taxon>
        <taxon>Alteromonadales</taxon>
        <taxon>Alteromonadaceae</taxon>
        <taxon>Glaciecola</taxon>
    </lineage>
</organism>
<dbReference type="InterPro" id="IPR016039">
    <property type="entry name" value="Thiolase-like"/>
</dbReference>
<name>A0ABV9LYX3_9ALTE</name>
<sequence length="275" mass="29676">MQAKELRCKVASVGAWGSYFDTWDALQALLHSTDLPEDKNKGPKPSVIPANERRRAPLSVRLAVESSWQATQSANVAPEDLTCVFVSGLGDTDLTDYMCKTLASEHKELSPTKFHNSVHNAPAGYWTISTNTMTAANSVAGYEESVSLTLLEAMVQCESEGTPMLVTFYDAPVSDVLRPLLHNAEAFAFSVVIYPSTADVEGIELSAKIEKANGASWPALTSENSYITSLYQSNPSAKILCLAELLKQESGTTDESAKALSMPLSKGTSISFSRL</sequence>
<gene>
    <name evidence="2" type="ORF">ACFO4O_16640</name>
</gene>
<evidence type="ECO:0000313" key="2">
    <source>
        <dbReference type="EMBL" id="MFC4701781.1"/>
    </source>
</evidence>
<evidence type="ECO:0000259" key="1">
    <source>
        <dbReference type="Pfam" id="PF13723"/>
    </source>
</evidence>
<dbReference type="SUPFAM" id="SSF53901">
    <property type="entry name" value="Thiolase-like"/>
    <property type="match status" value="1"/>
</dbReference>
<dbReference type="Gene3D" id="3.40.47.10">
    <property type="match status" value="1"/>
</dbReference>
<feature type="domain" description="Beta-ketoacyl synthase-like N-terminal" evidence="1">
    <location>
        <begin position="38"/>
        <end position="206"/>
    </location>
</feature>
<proteinExistence type="predicted"/>
<dbReference type="Pfam" id="PF13723">
    <property type="entry name" value="Ketoacyl-synt_2"/>
    <property type="match status" value="1"/>
</dbReference>
<dbReference type="Proteomes" id="UP001595897">
    <property type="component" value="Unassembled WGS sequence"/>
</dbReference>
<comment type="caution">
    <text evidence="2">The sequence shown here is derived from an EMBL/GenBank/DDBJ whole genome shotgun (WGS) entry which is preliminary data.</text>
</comment>
<evidence type="ECO:0000313" key="3">
    <source>
        <dbReference type="Proteomes" id="UP001595897"/>
    </source>
</evidence>
<reference evidence="3" key="1">
    <citation type="journal article" date="2019" name="Int. J. Syst. Evol. Microbiol.">
        <title>The Global Catalogue of Microorganisms (GCM) 10K type strain sequencing project: providing services to taxonomists for standard genome sequencing and annotation.</title>
        <authorList>
            <consortium name="The Broad Institute Genomics Platform"/>
            <consortium name="The Broad Institute Genome Sequencing Center for Infectious Disease"/>
            <person name="Wu L."/>
            <person name="Ma J."/>
        </authorList>
    </citation>
    <scope>NUCLEOTIDE SEQUENCE [LARGE SCALE GENOMIC DNA]</scope>
    <source>
        <strain evidence="3">KACC 12507</strain>
    </source>
</reference>